<name>A0AAW0D142_9AGAR</name>
<dbReference type="AlphaFoldDB" id="A0AAW0D142"/>
<dbReference type="EMBL" id="JAWWNJ010000011">
    <property type="protein sequence ID" value="KAK7044510.1"/>
    <property type="molecule type" value="Genomic_DNA"/>
</dbReference>
<gene>
    <name evidence="2" type="ORF">R3P38DRAFT_167336</name>
</gene>
<accession>A0AAW0D142</accession>
<reference evidence="2 3" key="1">
    <citation type="journal article" date="2024" name="J Genomics">
        <title>Draft genome sequencing and assembly of Favolaschia claudopus CIRM-BRFM 2984 isolated from oak limbs.</title>
        <authorList>
            <person name="Navarro D."/>
            <person name="Drula E."/>
            <person name="Chaduli D."/>
            <person name="Cazenave R."/>
            <person name="Ahrendt S."/>
            <person name="Wang J."/>
            <person name="Lipzen A."/>
            <person name="Daum C."/>
            <person name="Barry K."/>
            <person name="Grigoriev I.V."/>
            <person name="Favel A."/>
            <person name="Rosso M.N."/>
            <person name="Martin F."/>
        </authorList>
    </citation>
    <scope>NUCLEOTIDE SEQUENCE [LARGE SCALE GENOMIC DNA]</scope>
    <source>
        <strain evidence="2 3">CIRM-BRFM 2984</strain>
    </source>
</reference>
<evidence type="ECO:0000313" key="3">
    <source>
        <dbReference type="Proteomes" id="UP001362999"/>
    </source>
</evidence>
<dbReference type="SUPFAM" id="SSF52777">
    <property type="entry name" value="CoA-dependent acyltransferases"/>
    <property type="match status" value="1"/>
</dbReference>
<dbReference type="Proteomes" id="UP001362999">
    <property type="component" value="Unassembled WGS sequence"/>
</dbReference>
<protein>
    <submittedName>
        <fullName evidence="2">Uncharacterized protein</fullName>
    </submittedName>
</protein>
<comment type="caution">
    <text evidence="2">The sequence shown here is derived from an EMBL/GenBank/DDBJ whole genome shotgun (WGS) entry which is preliminary data.</text>
</comment>
<dbReference type="Gene3D" id="3.30.559.10">
    <property type="entry name" value="Chloramphenicol acetyltransferase-like domain"/>
    <property type="match status" value="1"/>
</dbReference>
<sequence length="549" mass="61791">MLDQSTHEAASVMPTHRRALSPNELSYFLPSRADGLNDMFHGIKIHAPPSLISPLRVRIAWAIMRLRHSLLACRVEMPLGKYDEAEFVLRPPSSTGEAMAQAAATIRFFDDVTGRELMHAFLNGPRTLSSDKLSAVHIARHGEISPGTHEFHIVYMLHHMINDSPAMYTTENGMLELLGGSNTPGGPPRTDQELAAILDREWMDRCGAQRIPHDAIIPATEDRIQGLARSKFRDAAWVVDNKNIEKRFIGGHSFPRLKRKHRNMRWVEARFDVAQTKAIMAQCKAKRVTLPNVIFALLNYAWIRLCASRRDLPERKDLPMLMYTAISTRRYLKPCSALDSYLSLALEYHNVVLPAFVPRHISPVQAFWARGREAQRQMFRHSHSPLMLQRSVASGMVRGQRAKAWARIDDEADGTLPPTKHVSVPPPKPQSGPKPPPSLALLGITNAGDFWTNFFRPQTYPSITVQELAGMARKAPGSLFLASKTIKGRFTLAFLYDEPAFPPGMMEEFWRYVVDGVHEYVLEDNDLLGTAEEIDMLKGLLPFSAVARL</sequence>
<proteinExistence type="predicted"/>
<evidence type="ECO:0000256" key="1">
    <source>
        <dbReference type="SAM" id="MobiDB-lite"/>
    </source>
</evidence>
<keyword evidence="3" id="KW-1185">Reference proteome</keyword>
<organism evidence="2 3">
    <name type="scientific">Favolaschia claudopus</name>
    <dbReference type="NCBI Taxonomy" id="2862362"/>
    <lineage>
        <taxon>Eukaryota</taxon>
        <taxon>Fungi</taxon>
        <taxon>Dikarya</taxon>
        <taxon>Basidiomycota</taxon>
        <taxon>Agaricomycotina</taxon>
        <taxon>Agaricomycetes</taxon>
        <taxon>Agaricomycetidae</taxon>
        <taxon>Agaricales</taxon>
        <taxon>Marasmiineae</taxon>
        <taxon>Mycenaceae</taxon>
        <taxon>Favolaschia</taxon>
    </lineage>
</organism>
<evidence type="ECO:0000313" key="2">
    <source>
        <dbReference type="EMBL" id="KAK7044510.1"/>
    </source>
</evidence>
<dbReference type="InterPro" id="IPR023213">
    <property type="entry name" value="CAT-like_dom_sf"/>
</dbReference>
<feature type="region of interest" description="Disordered" evidence="1">
    <location>
        <begin position="410"/>
        <end position="437"/>
    </location>
</feature>
<dbReference type="Gene3D" id="3.30.559.30">
    <property type="entry name" value="Nonribosomal peptide synthetase, condensation domain"/>
    <property type="match status" value="1"/>
</dbReference>
<feature type="compositionally biased region" description="Pro residues" evidence="1">
    <location>
        <begin position="424"/>
        <end position="437"/>
    </location>
</feature>